<dbReference type="AlphaFoldDB" id="A0A368UZC7"/>
<feature type="compositionally biased region" description="Basic and acidic residues" evidence="1">
    <location>
        <begin position="71"/>
        <end position="80"/>
    </location>
</feature>
<evidence type="ECO:0000313" key="4">
    <source>
        <dbReference type="Proteomes" id="UP000252795"/>
    </source>
</evidence>
<feature type="compositionally biased region" description="Polar residues" evidence="1">
    <location>
        <begin position="43"/>
        <end position="57"/>
    </location>
</feature>
<evidence type="ECO:0008006" key="6">
    <source>
        <dbReference type="Google" id="ProtNLM"/>
    </source>
</evidence>
<name>A0A368UZC7_MARNT</name>
<dbReference type="RefSeq" id="WP_113879889.1">
    <property type="nucleotide sequence ID" value="NZ_QNSA01000006.1"/>
</dbReference>
<keyword evidence="5" id="KW-1185">Reference proteome</keyword>
<protein>
    <recommendedName>
        <fullName evidence="6">UDP pyrophosphate phosphatase</fullName>
    </recommendedName>
</protein>
<dbReference type="Proteomes" id="UP000253065">
    <property type="component" value="Unassembled WGS sequence"/>
</dbReference>
<dbReference type="Proteomes" id="UP000252795">
    <property type="component" value="Unassembled WGS sequence"/>
</dbReference>
<dbReference type="EMBL" id="QNSA01000006">
    <property type="protein sequence ID" value="RBP73368.1"/>
    <property type="molecule type" value="Genomic_DNA"/>
</dbReference>
<organism evidence="3 4">
    <name type="scientific">Marinobacter nauticus</name>
    <name type="common">Marinobacter hydrocarbonoclasticus</name>
    <name type="synonym">Marinobacter aquaeolei</name>
    <dbReference type="NCBI Taxonomy" id="2743"/>
    <lineage>
        <taxon>Bacteria</taxon>
        <taxon>Pseudomonadati</taxon>
        <taxon>Pseudomonadota</taxon>
        <taxon>Gammaproteobacteria</taxon>
        <taxon>Pseudomonadales</taxon>
        <taxon>Marinobacteraceae</taxon>
        <taxon>Marinobacter</taxon>
    </lineage>
</organism>
<reference evidence="3 4" key="1">
    <citation type="submission" date="2018-07" db="EMBL/GenBank/DDBJ databases">
        <title>Freshwater and sediment microbial communities from various areas in North America, analyzing microbe dynamics in response to fracking.</title>
        <authorList>
            <person name="Lamendella R."/>
        </authorList>
    </citation>
    <scope>NUCLEOTIDE SEQUENCE [LARGE SCALE GENOMIC DNA]</scope>
    <source>
        <strain evidence="3 4">114E</strain>
        <strain evidence="2 5">114E_o</strain>
    </source>
</reference>
<accession>A0A368UZC7</accession>
<sequence>MIGGINPSNPSLYQAGNNAPARERTDVSRTPAADPQALATGDVRNQLNIARQDQDTAPGNPAQPGGTGPELDSRRVEARRAAEDARLERFRADEVPLPAARALSAFAGVAAAGQEFESGSVLSGIDILV</sequence>
<gene>
    <name evidence="3" type="ORF">DET51_106230</name>
    <name evidence="2" type="ORF">DET64_106229</name>
</gene>
<evidence type="ECO:0000313" key="3">
    <source>
        <dbReference type="EMBL" id="RCW34188.1"/>
    </source>
</evidence>
<evidence type="ECO:0000313" key="5">
    <source>
        <dbReference type="Proteomes" id="UP000253065"/>
    </source>
</evidence>
<feature type="compositionally biased region" description="Polar residues" evidence="1">
    <location>
        <begin position="1"/>
        <end position="17"/>
    </location>
</feature>
<dbReference type="EMBL" id="QPJB01000006">
    <property type="protein sequence ID" value="RCW34188.1"/>
    <property type="molecule type" value="Genomic_DNA"/>
</dbReference>
<evidence type="ECO:0000256" key="1">
    <source>
        <dbReference type="SAM" id="MobiDB-lite"/>
    </source>
</evidence>
<feature type="region of interest" description="Disordered" evidence="1">
    <location>
        <begin position="1"/>
        <end position="80"/>
    </location>
</feature>
<comment type="caution">
    <text evidence="3">The sequence shown here is derived from an EMBL/GenBank/DDBJ whole genome shotgun (WGS) entry which is preliminary data.</text>
</comment>
<proteinExistence type="predicted"/>
<evidence type="ECO:0000313" key="2">
    <source>
        <dbReference type="EMBL" id="RBP73368.1"/>
    </source>
</evidence>